<protein>
    <submittedName>
        <fullName evidence="1">Uncharacterized protein</fullName>
    </submittedName>
</protein>
<dbReference type="AlphaFoldDB" id="A0A0G4EXH3"/>
<gene>
    <name evidence="1" type="ORF">Vbra_13785</name>
</gene>
<dbReference type="InParanoid" id="A0A0G4EXH3"/>
<evidence type="ECO:0000313" key="2">
    <source>
        <dbReference type="Proteomes" id="UP000041254"/>
    </source>
</evidence>
<keyword evidence="2" id="KW-1185">Reference proteome</keyword>
<proteinExistence type="predicted"/>
<dbReference type="Proteomes" id="UP000041254">
    <property type="component" value="Unassembled WGS sequence"/>
</dbReference>
<dbReference type="VEuPathDB" id="CryptoDB:Vbra_13785"/>
<sequence>MQDQYEYYHQLPPHLVHAVLPESSAPHDPAFEGLHPVPLPPQHDAKGWNAIVRFTTILGVQVVRHQAKRMEAAASIMALVVRRMHKEQQRAAFRKLLDHSRQGAFEAFKQRSEQILDKLDKLVESLSAHDFAKGELEEYVEKMIDQDAGYVLAEQ</sequence>
<evidence type="ECO:0000313" key="1">
    <source>
        <dbReference type="EMBL" id="CEM03284.1"/>
    </source>
</evidence>
<accession>A0A0G4EXH3</accession>
<organism evidence="1 2">
    <name type="scientific">Vitrella brassicaformis (strain CCMP3155)</name>
    <dbReference type="NCBI Taxonomy" id="1169540"/>
    <lineage>
        <taxon>Eukaryota</taxon>
        <taxon>Sar</taxon>
        <taxon>Alveolata</taxon>
        <taxon>Colpodellida</taxon>
        <taxon>Vitrellaceae</taxon>
        <taxon>Vitrella</taxon>
    </lineage>
</organism>
<reference evidence="1 2" key="1">
    <citation type="submission" date="2014-11" db="EMBL/GenBank/DDBJ databases">
        <authorList>
            <person name="Zhu J."/>
            <person name="Qi W."/>
            <person name="Song R."/>
        </authorList>
    </citation>
    <scope>NUCLEOTIDE SEQUENCE [LARGE SCALE GENOMIC DNA]</scope>
</reference>
<dbReference type="EMBL" id="CDMY01000337">
    <property type="protein sequence ID" value="CEM03284.1"/>
    <property type="molecule type" value="Genomic_DNA"/>
</dbReference>
<name>A0A0G4EXH3_VITBC</name>